<sequence>MASAATAAAPLSPEIRLAQAVSEFVAVLSDEQKLSFRTKQENFTPPPNSDAIRVVAEIDRIAADKQKGNACCESSTARQVLGNIGIDTEVMRSILANTAATAAPSTFTDSAYASVLLTNSNNKNKNDDPAVDESLQGLDQPSNDDSATEYSDVSSTTFSKKQMYIQKLAKDLYDKVSFVAVDLSEDQRVDISATMPCLLKAFVLRIGYCATTQMHRDVMAFVHKNRSEITAAFLDISLSQREMKSRGVVCPIHNEVESMDVDYPSQGEIEQKEVKDQSGSTSLSERMALWEQSENMEQVSIEEGLESLELEDTEEEAGYEEADI</sequence>
<keyword evidence="3" id="KW-1185">Reference proteome</keyword>
<protein>
    <submittedName>
        <fullName evidence="2">Pfs domain-containing protein</fullName>
    </submittedName>
</protein>
<dbReference type="OrthoDB" id="7464126at2759"/>
<dbReference type="EMBL" id="JAAOAQ010000263">
    <property type="protein sequence ID" value="KAF5558854.1"/>
    <property type="molecule type" value="Genomic_DNA"/>
</dbReference>
<feature type="compositionally biased region" description="Polar residues" evidence="1">
    <location>
        <begin position="137"/>
        <end position="152"/>
    </location>
</feature>
<feature type="region of interest" description="Disordered" evidence="1">
    <location>
        <begin position="270"/>
        <end position="324"/>
    </location>
</feature>
<dbReference type="Proteomes" id="UP000582016">
    <property type="component" value="Unassembled WGS sequence"/>
</dbReference>
<dbReference type="AlphaFoldDB" id="A0A8H5JNQ4"/>
<organism evidence="2 3">
    <name type="scientific">Fusarium phyllophilum</name>
    <dbReference type="NCBI Taxonomy" id="47803"/>
    <lineage>
        <taxon>Eukaryota</taxon>
        <taxon>Fungi</taxon>
        <taxon>Dikarya</taxon>
        <taxon>Ascomycota</taxon>
        <taxon>Pezizomycotina</taxon>
        <taxon>Sordariomycetes</taxon>
        <taxon>Hypocreomycetidae</taxon>
        <taxon>Hypocreales</taxon>
        <taxon>Nectriaceae</taxon>
        <taxon>Fusarium</taxon>
        <taxon>Fusarium fujikuroi species complex</taxon>
    </lineage>
</organism>
<evidence type="ECO:0000313" key="2">
    <source>
        <dbReference type="EMBL" id="KAF5558854.1"/>
    </source>
</evidence>
<gene>
    <name evidence="2" type="ORF">FPHYL_7195</name>
</gene>
<reference evidence="2 3" key="1">
    <citation type="submission" date="2020-05" db="EMBL/GenBank/DDBJ databases">
        <title>Identification and distribution of gene clusters putatively required for synthesis of sphingolipid metabolism inhibitors in phylogenetically diverse species of the filamentous fungus Fusarium.</title>
        <authorList>
            <person name="Kim H.-S."/>
            <person name="Busman M."/>
            <person name="Brown D.W."/>
            <person name="Divon H."/>
            <person name="Uhlig S."/>
            <person name="Proctor R.H."/>
        </authorList>
    </citation>
    <scope>NUCLEOTIDE SEQUENCE [LARGE SCALE GENOMIC DNA]</scope>
    <source>
        <strain evidence="2 3">NRRL 13617</strain>
    </source>
</reference>
<proteinExistence type="predicted"/>
<comment type="caution">
    <text evidence="2">The sequence shown here is derived from an EMBL/GenBank/DDBJ whole genome shotgun (WGS) entry which is preliminary data.</text>
</comment>
<accession>A0A8H5JNQ4</accession>
<evidence type="ECO:0000313" key="3">
    <source>
        <dbReference type="Proteomes" id="UP000582016"/>
    </source>
</evidence>
<feature type="region of interest" description="Disordered" evidence="1">
    <location>
        <begin position="122"/>
        <end position="152"/>
    </location>
</feature>
<name>A0A8H5JNQ4_9HYPO</name>
<evidence type="ECO:0000256" key="1">
    <source>
        <dbReference type="SAM" id="MobiDB-lite"/>
    </source>
</evidence>
<feature type="compositionally biased region" description="Acidic residues" evidence="1">
    <location>
        <begin position="303"/>
        <end position="324"/>
    </location>
</feature>